<proteinExistence type="predicted"/>
<organism evidence="1">
    <name type="scientific">Tanacetum cinerariifolium</name>
    <name type="common">Dalmatian daisy</name>
    <name type="synonym">Chrysanthemum cinerariifolium</name>
    <dbReference type="NCBI Taxonomy" id="118510"/>
    <lineage>
        <taxon>Eukaryota</taxon>
        <taxon>Viridiplantae</taxon>
        <taxon>Streptophyta</taxon>
        <taxon>Embryophyta</taxon>
        <taxon>Tracheophyta</taxon>
        <taxon>Spermatophyta</taxon>
        <taxon>Magnoliopsida</taxon>
        <taxon>eudicotyledons</taxon>
        <taxon>Gunneridae</taxon>
        <taxon>Pentapetalae</taxon>
        <taxon>asterids</taxon>
        <taxon>campanulids</taxon>
        <taxon>Asterales</taxon>
        <taxon>Asteraceae</taxon>
        <taxon>Asteroideae</taxon>
        <taxon>Anthemideae</taxon>
        <taxon>Anthemidinae</taxon>
        <taxon>Tanacetum</taxon>
    </lineage>
</organism>
<dbReference type="EMBL" id="BKCJ011870965">
    <property type="protein sequence ID" value="GFD59907.1"/>
    <property type="molecule type" value="Genomic_DNA"/>
</dbReference>
<sequence>ETSATPLAKTVAASMEVSTIAISSVSSLTLSAAASPSSKFLLLIRASSPDLSAATPCNAPLRKEDVMS</sequence>
<comment type="caution">
    <text evidence="1">The sequence shown here is derived from an EMBL/GenBank/DDBJ whole genome shotgun (WGS) entry which is preliminary data.</text>
</comment>
<feature type="non-terminal residue" evidence="1">
    <location>
        <position position="1"/>
    </location>
</feature>
<dbReference type="AlphaFoldDB" id="A0A699XJS3"/>
<protein>
    <submittedName>
        <fullName evidence="1">Uncharacterized protein</fullName>
    </submittedName>
</protein>
<gene>
    <name evidence="1" type="ORF">Tci_931876</name>
</gene>
<evidence type="ECO:0000313" key="1">
    <source>
        <dbReference type="EMBL" id="GFD59907.1"/>
    </source>
</evidence>
<reference evidence="1" key="1">
    <citation type="journal article" date="2019" name="Sci. Rep.">
        <title>Draft genome of Tanacetum cinerariifolium, the natural source of mosquito coil.</title>
        <authorList>
            <person name="Yamashiro T."/>
            <person name="Shiraishi A."/>
            <person name="Satake H."/>
            <person name="Nakayama K."/>
        </authorList>
    </citation>
    <scope>NUCLEOTIDE SEQUENCE</scope>
</reference>
<name>A0A699XJS3_TANCI</name>
<accession>A0A699XJS3</accession>